<reference evidence="2" key="1">
    <citation type="submission" date="2023-04" db="EMBL/GenBank/DDBJ databases">
        <authorList>
            <person name="Vijverberg K."/>
            <person name="Xiong W."/>
            <person name="Schranz E."/>
        </authorList>
    </citation>
    <scope>NUCLEOTIDE SEQUENCE</scope>
</reference>
<name>A0AA35ZTK0_LACSI</name>
<keyword evidence="3" id="KW-1185">Reference proteome</keyword>
<proteinExistence type="predicted"/>
<evidence type="ECO:0000313" key="3">
    <source>
        <dbReference type="Proteomes" id="UP001177003"/>
    </source>
</evidence>
<dbReference type="EMBL" id="OX465084">
    <property type="protein sequence ID" value="CAI9298635.1"/>
    <property type="molecule type" value="Genomic_DNA"/>
</dbReference>
<dbReference type="Pfam" id="PF03140">
    <property type="entry name" value="DUF247"/>
    <property type="match status" value="1"/>
</dbReference>
<accession>A0AA35ZTK0</accession>
<dbReference type="AlphaFoldDB" id="A0AA35ZTK0"/>
<protein>
    <submittedName>
        <fullName evidence="2">Uncharacterized protein</fullName>
    </submittedName>
</protein>
<sequence length="134" mass="15207">MLLAIKGIFYFTRITKCSSALDCRTGEARGDVEALYKCKMDNGHGLSIIYVWLLFMVLGNLIAYGHPSSSYKTCGHGTSYTLAMDMLVDIEEDVAKLIESKIIVNHLGSNENTIEMINNICKELPFRRFYYFDD</sequence>
<keyword evidence="1" id="KW-0812">Transmembrane</keyword>
<dbReference type="InterPro" id="IPR004158">
    <property type="entry name" value="DUF247_pln"/>
</dbReference>
<organism evidence="2 3">
    <name type="scientific">Lactuca saligna</name>
    <name type="common">Willowleaf lettuce</name>
    <dbReference type="NCBI Taxonomy" id="75948"/>
    <lineage>
        <taxon>Eukaryota</taxon>
        <taxon>Viridiplantae</taxon>
        <taxon>Streptophyta</taxon>
        <taxon>Embryophyta</taxon>
        <taxon>Tracheophyta</taxon>
        <taxon>Spermatophyta</taxon>
        <taxon>Magnoliopsida</taxon>
        <taxon>eudicotyledons</taxon>
        <taxon>Gunneridae</taxon>
        <taxon>Pentapetalae</taxon>
        <taxon>asterids</taxon>
        <taxon>campanulids</taxon>
        <taxon>Asterales</taxon>
        <taxon>Asteraceae</taxon>
        <taxon>Cichorioideae</taxon>
        <taxon>Cichorieae</taxon>
        <taxon>Lactucinae</taxon>
        <taxon>Lactuca</taxon>
    </lineage>
</organism>
<evidence type="ECO:0000256" key="1">
    <source>
        <dbReference type="SAM" id="Phobius"/>
    </source>
</evidence>
<keyword evidence="1" id="KW-1133">Transmembrane helix</keyword>
<feature type="transmembrane region" description="Helical" evidence="1">
    <location>
        <begin position="45"/>
        <end position="63"/>
    </location>
</feature>
<evidence type="ECO:0000313" key="2">
    <source>
        <dbReference type="EMBL" id="CAI9298635.1"/>
    </source>
</evidence>
<gene>
    <name evidence="2" type="ORF">LSALG_LOCUS37387</name>
</gene>
<dbReference type="PANTHER" id="PTHR31170:SF25">
    <property type="entry name" value="BNAA09G04570D PROTEIN"/>
    <property type="match status" value="1"/>
</dbReference>
<dbReference type="PANTHER" id="PTHR31170">
    <property type="entry name" value="BNAC04G53230D PROTEIN"/>
    <property type="match status" value="1"/>
</dbReference>
<keyword evidence="1" id="KW-0472">Membrane</keyword>
<dbReference type="Proteomes" id="UP001177003">
    <property type="component" value="Chromosome 8"/>
</dbReference>